<dbReference type="EMBL" id="CAWUPB010001160">
    <property type="protein sequence ID" value="CAK7342047.1"/>
    <property type="molecule type" value="Genomic_DNA"/>
</dbReference>
<keyword evidence="3" id="KW-1185">Reference proteome</keyword>
<feature type="region of interest" description="Disordered" evidence="1">
    <location>
        <begin position="13"/>
        <end position="85"/>
    </location>
</feature>
<evidence type="ECO:0000313" key="2">
    <source>
        <dbReference type="EMBL" id="CAK7342047.1"/>
    </source>
</evidence>
<feature type="compositionally biased region" description="Basic and acidic residues" evidence="1">
    <location>
        <begin position="27"/>
        <end position="57"/>
    </location>
</feature>
<protein>
    <submittedName>
        <fullName evidence="2">Uncharacterized protein</fullName>
    </submittedName>
</protein>
<sequence length="173" mass="19021">MFACFSRVGLSAKEVPRQSKARQSNDPVERRLYTKLEAGKGRADESFEDSILRARDGNEDDDSSEESESRTSAFAKKRPGPLAPSLQLLSEPRACWGGRFGKRSYGKLDSGFFPSDSVESIRVLHVLRDGNQSCEFLACIGSRNLDILQVWDSSPPGLQVHLQADAVGIAFAL</sequence>
<dbReference type="PANTHER" id="PTHR35741:SF1">
    <property type="entry name" value="FACTOR CWC22-LIKE PROTEIN, PUTATIVE (DUF3245)-RELATED"/>
    <property type="match status" value="1"/>
</dbReference>
<gene>
    <name evidence="2" type="ORF">DCAF_LOCUS16592</name>
</gene>
<evidence type="ECO:0000256" key="1">
    <source>
        <dbReference type="SAM" id="MobiDB-lite"/>
    </source>
</evidence>
<name>A0AAV1S098_9ROSI</name>
<comment type="caution">
    <text evidence="2">The sequence shown here is derived from an EMBL/GenBank/DDBJ whole genome shotgun (WGS) entry which is preliminary data.</text>
</comment>
<organism evidence="2 3">
    <name type="scientific">Dovyalis caffra</name>
    <dbReference type="NCBI Taxonomy" id="77055"/>
    <lineage>
        <taxon>Eukaryota</taxon>
        <taxon>Viridiplantae</taxon>
        <taxon>Streptophyta</taxon>
        <taxon>Embryophyta</taxon>
        <taxon>Tracheophyta</taxon>
        <taxon>Spermatophyta</taxon>
        <taxon>Magnoliopsida</taxon>
        <taxon>eudicotyledons</taxon>
        <taxon>Gunneridae</taxon>
        <taxon>Pentapetalae</taxon>
        <taxon>rosids</taxon>
        <taxon>fabids</taxon>
        <taxon>Malpighiales</taxon>
        <taxon>Salicaceae</taxon>
        <taxon>Flacourtieae</taxon>
        <taxon>Dovyalis</taxon>
    </lineage>
</organism>
<accession>A0AAV1S098</accession>
<evidence type="ECO:0000313" key="3">
    <source>
        <dbReference type="Proteomes" id="UP001314170"/>
    </source>
</evidence>
<reference evidence="2 3" key="1">
    <citation type="submission" date="2024-01" db="EMBL/GenBank/DDBJ databases">
        <authorList>
            <person name="Waweru B."/>
        </authorList>
    </citation>
    <scope>NUCLEOTIDE SEQUENCE [LARGE SCALE GENOMIC DNA]</scope>
</reference>
<proteinExistence type="predicted"/>
<dbReference type="Proteomes" id="UP001314170">
    <property type="component" value="Unassembled WGS sequence"/>
</dbReference>
<dbReference type="AlphaFoldDB" id="A0AAV1S098"/>
<dbReference type="PANTHER" id="PTHR35741">
    <property type="entry name" value="FACTOR CWC22-LIKE PROTEIN, PUTATIVE (DUF3245)-RELATED"/>
    <property type="match status" value="1"/>
</dbReference>